<accession>A0ABT5TXF1</accession>
<dbReference type="EMBL" id="JARACI010000967">
    <property type="protein sequence ID" value="MDD9206750.1"/>
    <property type="molecule type" value="Genomic_DNA"/>
</dbReference>
<dbReference type="SMART" id="SM00255">
    <property type="entry name" value="TIR"/>
    <property type="match status" value="1"/>
</dbReference>
<dbReference type="PROSITE" id="PS50104">
    <property type="entry name" value="TIR"/>
    <property type="match status" value="1"/>
</dbReference>
<organism evidence="2 3">
    <name type="scientific">Georgenia halotolerans</name>
    <dbReference type="NCBI Taxonomy" id="3028317"/>
    <lineage>
        <taxon>Bacteria</taxon>
        <taxon>Bacillati</taxon>
        <taxon>Actinomycetota</taxon>
        <taxon>Actinomycetes</taxon>
        <taxon>Micrococcales</taxon>
        <taxon>Bogoriellaceae</taxon>
        <taxon>Georgenia</taxon>
    </lineage>
</organism>
<evidence type="ECO:0000313" key="3">
    <source>
        <dbReference type="Proteomes" id="UP001165561"/>
    </source>
</evidence>
<reference evidence="2" key="1">
    <citation type="submission" date="2023-02" db="EMBL/GenBank/DDBJ databases">
        <title>Georgenia sp.10Sc9-8, isolated from a soil sample collected from the Taklamakan desert.</title>
        <authorList>
            <person name="Liu S."/>
        </authorList>
    </citation>
    <scope>NUCLEOTIDE SEQUENCE</scope>
    <source>
        <strain evidence="2">10Sc9-8</strain>
    </source>
</reference>
<proteinExistence type="predicted"/>
<dbReference type="Proteomes" id="UP001165561">
    <property type="component" value="Unassembled WGS sequence"/>
</dbReference>
<keyword evidence="3" id="KW-1185">Reference proteome</keyword>
<sequence length="379" mass="42181">MAESNVGFWSYAHDDNELDDGRVLDLAGHLKNEYALLTGESLDIFVDREALAWGDTWRARIDGALVETTFFIPIITPRYFTREECRRELLAFSRETQRRAVPDLVLPILYVTVPDLNAENPDEAVALVARRQYVDWRDLRLSAINSVAYRTAVNGLAVRLAKIAKEVSERQVASELAESADIPQAGHGLLELAEAVEGPVEEWATTMLDDELGYFQYDATAEVFDKRMKRAGSAGARYALVRQHAEAQLPIAEAHLERVRAMATAATELDADVTSALLAIAEKPSRWEFFPKLRAALFEVRRALAENDDRFLKNDQYASQGFREFANITRTMGTVANLHARAERYVDEARATFDRWFALAAATEADAANSGVPPAGGAT</sequence>
<comment type="caution">
    <text evidence="2">The sequence shown here is derived from an EMBL/GenBank/DDBJ whole genome shotgun (WGS) entry which is preliminary data.</text>
</comment>
<protein>
    <submittedName>
        <fullName evidence="2">Toll/interleukin-1 receptor domain-containing protein</fullName>
    </submittedName>
</protein>
<name>A0ABT5TXF1_9MICO</name>
<evidence type="ECO:0000259" key="1">
    <source>
        <dbReference type="PROSITE" id="PS50104"/>
    </source>
</evidence>
<evidence type="ECO:0000313" key="2">
    <source>
        <dbReference type="EMBL" id="MDD9206750.1"/>
    </source>
</evidence>
<dbReference type="Pfam" id="PF13676">
    <property type="entry name" value="TIR_2"/>
    <property type="match status" value="1"/>
</dbReference>
<dbReference type="InterPro" id="IPR000157">
    <property type="entry name" value="TIR_dom"/>
</dbReference>
<feature type="domain" description="TIR" evidence="1">
    <location>
        <begin position="3"/>
        <end position="143"/>
    </location>
</feature>
<dbReference type="InterPro" id="IPR035897">
    <property type="entry name" value="Toll_tir_struct_dom_sf"/>
</dbReference>
<gene>
    <name evidence="2" type="ORF">PU560_09765</name>
</gene>
<dbReference type="SUPFAM" id="SSF52200">
    <property type="entry name" value="Toll/Interleukin receptor TIR domain"/>
    <property type="match status" value="1"/>
</dbReference>
<dbReference type="Gene3D" id="3.40.50.10140">
    <property type="entry name" value="Toll/interleukin-1 receptor homology (TIR) domain"/>
    <property type="match status" value="1"/>
</dbReference>
<keyword evidence="2" id="KW-0675">Receptor</keyword>